<dbReference type="Proteomes" id="UP000179047">
    <property type="component" value="Unassembled WGS sequence"/>
</dbReference>
<name>A0A1F8GSN0_9BACT</name>
<organism evidence="1 2">
    <name type="scientific">Candidatus Yanofskybacteria bacterium RIFCSPLOWO2_01_FULL_49_25</name>
    <dbReference type="NCBI Taxonomy" id="1802701"/>
    <lineage>
        <taxon>Bacteria</taxon>
        <taxon>Candidatus Yanofskyibacteriota</taxon>
    </lineage>
</organism>
<proteinExistence type="predicted"/>
<accession>A0A1F8GSN0</accession>
<dbReference type="EMBL" id="MGKP01000017">
    <property type="protein sequence ID" value="OGN28425.1"/>
    <property type="molecule type" value="Genomic_DNA"/>
</dbReference>
<evidence type="ECO:0000313" key="1">
    <source>
        <dbReference type="EMBL" id="OGN28425.1"/>
    </source>
</evidence>
<protein>
    <submittedName>
        <fullName evidence="1">Uncharacterized protein</fullName>
    </submittedName>
</protein>
<sequence>MKSKLTATCRVTVEGEDCGSSARPAIRITENIEGLSLESLGRQPFMVGPYCSHHGGRRQAIRDLRMAWVFSAPASWGDQEAVNAAGMAAHNKGKKAPWLK</sequence>
<comment type="caution">
    <text evidence="1">The sequence shown here is derived from an EMBL/GenBank/DDBJ whole genome shotgun (WGS) entry which is preliminary data.</text>
</comment>
<gene>
    <name evidence="1" type="ORF">A3A33_02970</name>
</gene>
<evidence type="ECO:0000313" key="2">
    <source>
        <dbReference type="Proteomes" id="UP000179047"/>
    </source>
</evidence>
<reference evidence="1 2" key="1">
    <citation type="journal article" date="2016" name="Nat. Commun.">
        <title>Thousands of microbial genomes shed light on interconnected biogeochemical processes in an aquifer system.</title>
        <authorList>
            <person name="Anantharaman K."/>
            <person name="Brown C.T."/>
            <person name="Hug L.A."/>
            <person name="Sharon I."/>
            <person name="Castelle C.J."/>
            <person name="Probst A.J."/>
            <person name="Thomas B.C."/>
            <person name="Singh A."/>
            <person name="Wilkins M.J."/>
            <person name="Karaoz U."/>
            <person name="Brodie E.L."/>
            <person name="Williams K.H."/>
            <person name="Hubbard S.S."/>
            <person name="Banfield J.F."/>
        </authorList>
    </citation>
    <scope>NUCLEOTIDE SEQUENCE [LARGE SCALE GENOMIC DNA]</scope>
</reference>
<dbReference type="AlphaFoldDB" id="A0A1F8GSN0"/>